<evidence type="ECO:0000256" key="2">
    <source>
        <dbReference type="SAM" id="MobiDB-lite"/>
    </source>
</evidence>
<proteinExistence type="predicted"/>
<reference evidence="4 5" key="1">
    <citation type="journal article" date="2022" name="Evol. Bioinform. Online">
        <title>Draft Genome Sequence of Oceanobacillus jordanicus Strain GSFE11, a Halotolerant Plant Growth-Promoting Bacterial Endophyte Isolated From the Jordan Valley.</title>
        <authorList>
            <person name="Alhindi T."/>
            <person name="Albdaiwi R."/>
        </authorList>
    </citation>
    <scope>NUCLEOTIDE SEQUENCE [LARGE SCALE GENOMIC DNA]</scope>
    <source>
        <strain evidence="4 5">GSFE11</strain>
    </source>
</reference>
<feature type="domain" description="DUF4352" evidence="3">
    <location>
        <begin position="70"/>
        <end position="197"/>
    </location>
</feature>
<evidence type="ECO:0000313" key="4">
    <source>
        <dbReference type="EMBL" id="MCG3418232.1"/>
    </source>
</evidence>
<feature type="region of interest" description="Disordered" evidence="2">
    <location>
        <begin position="33"/>
        <end position="72"/>
    </location>
</feature>
<dbReference type="Gene3D" id="2.60.40.1240">
    <property type="match status" value="1"/>
</dbReference>
<dbReference type="InterPro" id="IPR029051">
    <property type="entry name" value="DUF4352"/>
</dbReference>
<comment type="caution">
    <text evidence="4">The sequence shown here is derived from an EMBL/GenBank/DDBJ whole genome shotgun (WGS) entry which is preliminary data.</text>
</comment>
<dbReference type="Pfam" id="PF11611">
    <property type="entry name" value="DUF4352"/>
    <property type="match status" value="1"/>
</dbReference>
<organism evidence="4 5">
    <name type="scientific">Oceanobacillus jordanicus</name>
    <dbReference type="NCBI Taxonomy" id="2867266"/>
    <lineage>
        <taxon>Bacteria</taxon>
        <taxon>Bacillati</taxon>
        <taxon>Bacillota</taxon>
        <taxon>Bacilli</taxon>
        <taxon>Bacillales</taxon>
        <taxon>Bacillaceae</taxon>
        <taxon>Oceanobacillus</taxon>
    </lineage>
</organism>
<dbReference type="InterPro" id="IPR029050">
    <property type="entry name" value="Immunoprotect_excell_Ig-like"/>
</dbReference>
<sequence>MAKEKIKKPFYKKIWVWVLAIIVVIAIAGGGEEEADTANKSSKESTDQASEVKAEEESSEPAEEEVKTAKIGEPSTVGDVTFTVNGVEETSEINSGNEYVDNATTSGKYIILDLNVQNGKSEAITVDSSFFKLIADGTEYEPTTDGTVMMAMGDAMSDFFLTQINPNLEKSGKIVIEVGADEELSNMVLQAQTGVFGTEMTEISLSN</sequence>
<dbReference type="EMBL" id="JAIFZM010000002">
    <property type="protein sequence ID" value="MCG3418232.1"/>
    <property type="molecule type" value="Genomic_DNA"/>
</dbReference>
<dbReference type="RefSeq" id="WP_238018314.1">
    <property type="nucleotide sequence ID" value="NZ_JAIFZM010000002.1"/>
</dbReference>
<protein>
    <submittedName>
        <fullName evidence="4">DUF4352 domain-containing protein</fullName>
    </submittedName>
</protein>
<dbReference type="AlphaFoldDB" id="A0AAW5B4Q9"/>
<dbReference type="Proteomes" id="UP001199631">
    <property type="component" value="Unassembled WGS sequence"/>
</dbReference>
<keyword evidence="1" id="KW-0732">Signal</keyword>
<gene>
    <name evidence="4" type="ORF">K3T81_03625</name>
</gene>
<evidence type="ECO:0000256" key="1">
    <source>
        <dbReference type="ARBA" id="ARBA00022729"/>
    </source>
</evidence>
<feature type="compositionally biased region" description="Basic and acidic residues" evidence="2">
    <location>
        <begin position="41"/>
        <end position="56"/>
    </location>
</feature>
<keyword evidence="5" id="KW-1185">Reference proteome</keyword>
<evidence type="ECO:0000259" key="3">
    <source>
        <dbReference type="Pfam" id="PF11611"/>
    </source>
</evidence>
<evidence type="ECO:0000313" key="5">
    <source>
        <dbReference type="Proteomes" id="UP001199631"/>
    </source>
</evidence>
<accession>A0AAW5B4Q9</accession>
<name>A0AAW5B4Q9_9BACI</name>